<dbReference type="OrthoDB" id="7464126at2759"/>
<evidence type="ECO:0000256" key="1">
    <source>
        <dbReference type="ARBA" id="ARBA00022737"/>
    </source>
</evidence>
<proteinExistence type="predicted"/>
<dbReference type="STRING" id="1036611.A0A1L9Q3Q3"/>
<keyword evidence="1" id="KW-0677">Repeat</keyword>
<dbReference type="AlphaFoldDB" id="A0A1L9Q3Q3"/>
<name>A0A1L9Q3Q3_ASPVE</name>
<dbReference type="InterPro" id="IPR056884">
    <property type="entry name" value="NPHP3-like_N"/>
</dbReference>
<evidence type="ECO:0000259" key="2">
    <source>
        <dbReference type="Pfam" id="PF24883"/>
    </source>
</evidence>
<keyword evidence="4" id="KW-1185">Reference proteome</keyword>
<feature type="domain" description="Nephrocystin 3-like N-terminal" evidence="2">
    <location>
        <begin position="5"/>
        <end position="139"/>
    </location>
</feature>
<dbReference type="EMBL" id="KV878139">
    <property type="protein sequence ID" value="OJJ08387.1"/>
    <property type="molecule type" value="Genomic_DNA"/>
</dbReference>
<dbReference type="PANTHER" id="PTHR10039:SF16">
    <property type="entry name" value="GPI INOSITOL-DEACYLASE"/>
    <property type="match status" value="1"/>
</dbReference>
<dbReference type="Gene3D" id="3.40.50.300">
    <property type="entry name" value="P-loop containing nucleotide triphosphate hydrolases"/>
    <property type="match status" value="1"/>
</dbReference>
<sequence length="207" mass="23092">MLDRSLIIDSVRANQTALQASPLAYIYCSRNAAIPDDEPESLARNIIKQLSRTGPGKPLRGAVVQKYQDMQDQGYGMEVLAFPDTRNLLMQLVEEQTTLIFVDAVDECTPAQQKELFQIVLGLLEPHGKRVVKILISSRPSLEISTHVRALDNSYTIDAGQNKTDINSFAWLKANECAEDMKLRMIPISSKFEERLARALIDGAQGM</sequence>
<dbReference type="Pfam" id="PF24883">
    <property type="entry name" value="NPHP3_N"/>
    <property type="match status" value="1"/>
</dbReference>
<organism evidence="3 4">
    <name type="scientific">Aspergillus versicolor CBS 583.65</name>
    <dbReference type="NCBI Taxonomy" id="1036611"/>
    <lineage>
        <taxon>Eukaryota</taxon>
        <taxon>Fungi</taxon>
        <taxon>Dikarya</taxon>
        <taxon>Ascomycota</taxon>
        <taxon>Pezizomycotina</taxon>
        <taxon>Eurotiomycetes</taxon>
        <taxon>Eurotiomycetidae</taxon>
        <taxon>Eurotiales</taxon>
        <taxon>Aspergillaceae</taxon>
        <taxon>Aspergillus</taxon>
        <taxon>Aspergillus subgen. Nidulantes</taxon>
    </lineage>
</organism>
<reference evidence="4" key="1">
    <citation type="journal article" date="2017" name="Genome Biol.">
        <title>Comparative genomics reveals high biological diversity and specific adaptations in the industrially and medically important fungal genus Aspergillus.</title>
        <authorList>
            <person name="de Vries R.P."/>
            <person name="Riley R."/>
            <person name="Wiebenga A."/>
            <person name="Aguilar-Osorio G."/>
            <person name="Amillis S."/>
            <person name="Uchima C.A."/>
            <person name="Anderluh G."/>
            <person name="Asadollahi M."/>
            <person name="Askin M."/>
            <person name="Barry K."/>
            <person name="Battaglia E."/>
            <person name="Bayram O."/>
            <person name="Benocci T."/>
            <person name="Braus-Stromeyer S.A."/>
            <person name="Caldana C."/>
            <person name="Canovas D."/>
            <person name="Cerqueira G.C."/>
            <person name="Chen F."/>
            <person name="Chen W."/>
            <person name="Choi C."/>
            <person name="Clum A."/>
            <person name="Dos Santos R.A."/>
            <person name="Damasio A.R."/>
            <person name="Diallinas G."/>
            <person name="Emri T."/>
            <person name="Fekete E."/>
            <person name="Flipphi M."/>
            <person name="Freyberg S."/>
            <person name="Gallo A."/>
            <person name="Gournas C."/>
            <person name="Habgood R."/>
            <person name="Hainaut M."/>
            <person name="Harispe M.L."/>
            <person name="Henrissat B."/>
            <person name="Hilden K.S."/>
            <person name="Hope R."/>
            <person name="Hossain A."/>
            <person name="Karabika E."/>
            <person name="Karaffa L."/>
            <person name="Karanyi Z."/>
            <person name="Krasevec N."/>
            <person name="Kuo A."/>
            <person name="Kusch H."/>
            <person name="LaButti K."/>
            <person name="Lagendijk E.L."/>
            <person name="Lapidus A."/>
            <person name="Levasseur A."/>
            <person name="Lindquist E."/>
            <person name="Lipzen A."/>
            <person name="Logrieco A.F."/>
            <person name="MacCabe A."/>
            <person name="Maekelae M.R."/>
            <person name="Malavazi I."/>
            <person name="Melin P."/>
            <person name="Meyer V."/>
            <person name="Mielnichuk N."/>
            <person name="Miskei M."/>
            <person name="Molnar A.P."/>
            <person name="Mule G."/>
            <person name="Ngan C.Y."/>
            <person name="Orejas M."/>
            <person name="Orosz E."/>
            <person name="Ouedraogo J.P."/>
            <person name="Overkamp K.M."/>
            <person name="Park H.-S."/>
            <person name="Perrone G."/>
            <person name="Piumi F."/>
            <person name="Punt P.J."/>
            <person name="Ram A.F."/>
            <person name="Ramon A."/>
            <person name="Rauscher S."/>
            <person name="Record E."/>
            <person name="Riano-Pachon D.M."/>
            <person name="Robert V."/>
            <person name="Roehrig J."/>
            <person name="Ruller R."/>
            <person name="Salamov A."/>
            <person name="Salih N.S."/>
            <person name="Samson R.A."/>
            <person name="Sandor E."/>
            <person name="Sanguinetti M."/>
            <person name="Schuetze T."/>
            <person name="Sepcic K."/>
            <person name="Shelest E."/>
            <person name="Sherlock G."/>
            <person name="Sophianopoulou V."/>
            <person name="Squina F.M."/>
            <person name="Sun H."/>
            <person name="Susca A."/>
            <person name="Todd R.B."/>
            <person name="Tsang A."/>
            <person name="Unkles S.E."/>
            <person name="van de Wiele N."/>
            <person name="van Rossen-Uffink D."/>
            <person name="Oliveira J.V."/>
            <person name="Vesth T.C."/>
            <person name="Visser J."/>
            <person name="Yu J.-H."/>
            <person name="Zhou M."/>
            <person name="Andersen M.R."/>
            <person name="Archer D.B."/>
            <person name="Baker S.E."/>
            <person name="Benoit I."/>
            <person name="Brakhage A.A."/>
            <person name="Braus G.H."/>
            <person name="Fischer R."/>
            <person name="Frisvad J.C."/>
            <person name="Goldman G.H."/>
            <person name="Houbraken J."/>
            <person name="Oakley B."/>
            <person name="Pocsi I."/>
            <person name="Scazzocchio C."/>
            <person name="Seiboth B."/>
            <person name="vanKuyk P.A."/>
            <person name="Wortman J."/>
            <person name="Dyer P.S."/>
            <person name="Grigoriev I.V."/>
        </authorList>
    </citation>
    <scope>NUCLEOTIDE SEQUENCE [LARGE SCALE GENOMIC DNA]</scope>
    <source>
        <strain evidence="4">CBS 583.65</strain>
    </source>
</reference>
<dbReference type="VEuPathDB" id="FungiDB:ASPVEDRAFT_395354"/>
<evidence type="ECO:0000313" key="3">
    <source>
        <dbReference type="EMBL" id="OJJ08387.1"/>
    </source>
</evidence>
<protein>
    <recommendedName>
        <fullName evidence="2">Nephrocystin 3-like N-terminal domain-containing protein</fullName>
    </recommendedName>
</protein>
<gene>
    <name evidence="3" type="ORF">ASPVEDRAFT_395354</name>
</gene>
<dbReference type="Proteomes" id="UP000184073">
    <property type="component" value="Unassembled WGS sequence"/>
</dbReference>
<accession>A0A1L9Q3Q3</accession>
<evidence type="ECO:0000313" key="4">
    <source>
        <dbReference type="Proteomes" id="UP000184073"/>
    </source>
</evidence>
<dbReference type="PANTHER" id="PTHR10039">
    <property type="entry name" value="AMELOGENIN"/>
    <property type="match status" value="1"/>
</dbReference>
<dbReference type="GeneID" id="63727452"/>
<dbReference type="RefSeq" id="XP_040674149.1">
    <property type="nucleotide sequence ID" value="XM_040811941.1"/>
</dbReference>
<dbReference type="InterPro" id="IPR027417">
    <property type="entry name" value="P-loop_NTPase"/>
</dbReference>